<evidence type="ECO:0000313" key="2">
    <source>
        <dbReference type="EMBL" id="EFG77583.1"/>
    </source>
</evidence>
<comment type="caution">
    <text evidence="2">The sequence shown here is derived from an EMBL/GenBank/DDBJ whole genome shotgun (WGS) entry which is preliminary data.</text>
</comment>
<keyword evidence="3" id="KW-1185">Reference proteome</keyword>
<reference evidence="2 3" key="1">
    <citation type="submission" date="2010-04" db="EMBL/GenBank/DDBJ databases">
        <authorList>
            <person name="Muzny D."/>
            <person name="Qin X."/>
            <person name="Deng J."/>
            <person name="Jiang H."/>
            <person name="Liu Y."/>
            <person name="Qu J."/>
            <person name="Song X.-Z."/>
            <person name="Zhang L."/>
            <person name="Thornton R."/>
            <person name="Coyle M."/>
            <person name="Francisco L."/>
            <person name="Jackson L."/>
            <person name="Javaid M."/>
            <person name="Korchina V."/>
            <person name="Kovar C."/>
            <person name="Mata R."/>
            <person name="Mathew T."/>
            <person name="Ngo R."/>
            <person name="Nguyen L."/>
            <person name="Nguyen N."/>
            <person name="Okwuonu G."/>
            <person name="Ongeri F."/>
            <person name="Pham C."/>
            <person name="Simmons D."/>
            <person name="Wilczek-Boney K."/>
            <person name="Hale W."/>
            <person name="Jakkamsetti A."/>
            <person name="Pham P."/>
            <person name="Ruth R."/>
            <person name="San Lucas F."/>
            <person name="Warren J."/>
            <person name="Zhang J."/>
            <person name="Zhao Z."/>
            <person name="Zhou C."/>
            <person name="Zhu D."/>
            <person name="Lee S."/>
            <person name="Bess C."/>
            <person name="Blankenburg K."/>
            <person name="Forbes L."/>
            <person name="Fu Q."/>
            <person name="Gubbala S."/>
            <person name="Hirani K."/>
            <person name="Jayaseelan J.C."/>
            <person name="Lara F."/>
            <person name="Munidasa M."/>
            <person name="Palculict T."/>
            <person name="Patil S."/>
            <person name="Pu L.-L."/>
            <person name="Saada N."/>
            <person name="Tang L."/>
            <person name="Weissenberger G."/>
            <person name="Zhu Y."/>
            <person name="Hemphill L."/>
            <person name="Shang Y."/>
            <person name="Youmans B."/>
            <person name="Ayvaz T."/>
            <person name="Ross M."/>
            <person name="Santibanez J."/>
            <person name="Aqrawi P."/>
            <person name="Gross S."/>
            <person name="Joshi V."/>
            <person name="Fowler G."/>
            <person name="Nazareth L."/>
            <person name="Reid J."/>
            <person name="Worley K."/>
            <person name="Petrosino J."/>
            <person name="Highlander S."/>
            <person name="Gibbs R."/>
        </authorList>
    </citation>
    <scope>NUCLEOTIDE SEQUENCE [LARGE SCALE GENOMIC DNA]</scope>
    <source>
        <strain evidence="2 3">ATCC BAA-614</strain>
    </source>
</reference>
<name>D5P8P1_9MYCO</name>
<dbReference type="Proteomes" id="UP000003653">
    <property type="component" value="Unassembled WGS sequence"/>
</dbReference>
<feature type="non-terminal residue" evidence="2">
    <location>
        <position position="49"/>
    </location>
</feature>
<organism evidence="2 3">
    <name type="scientific">Mycobacterium parascrofulaceum ATCC BAA-614</name>
    <dbReference type="NCBI Taxonomy" id="525368"/>
    <lineage>
        <taxon>Bacteria</taxon>
        <taxon>Bacillati</taxon>
        <taxon>Actinomycetota</taxon>
        <taxon>Actinomycetes</taxon>
        <taxon>Mycobacteriales</taxon>
        <taxon>Mycobacteriaceae</taxon>
        <taxon>Mycobacterium</taxon>
        <taxon>Mycobacterium simiae complex</taxon>
    </lineage>
</organism>
<proteinExistence type="predicted"/>
<dbReference type="AlphaFoldDB" id="D5P8P1"/>
<dbReference type="EMBL" id="ADNV01000212">
    <property type="protein sequence ID" value="EFG77583.1"/>
    <property type="molecule type" value="Genomic_DNA"/>
</dbReference>
<feature type="compositionally biased region" description="Pro residues" evidence="1">
    <location>
        <begin position="35"/>
        <end position="49"/>
    </location>
</feature>
<accession>D5P8P1</accession>
<gene>
    <name evidence="2" type="ORF">HMPREF0591_2535</name>
</gene>
<dbReference type="HOGENOM" id="CLU_3146350_0_0_11"/>
<evidence type="ECO:0000313" key="3">
    <source>
        <dbReference type="Proteomes" id="UP000003653"/>
    </source>
</evidence>
<evidence type="ECO:0000256" key="1">
    <source>
        <dbReference type="SAM" id="MobiDB-lite"/>
    </source>
</evidence>
<sequence length="49" mass="5481">MRKLPAQPSRRRRRPPSDGWTCRRASRSATDWPPVEGPSPPRPSTPSAS</sequence>
<feature type="compositionally biased region" description="Basic residues" evidence="1">
    <location>
        <begin position="1"/>
        <end position="14"/>
    </location>
</feature>
<protein>
    <submittedName>
        <fullName evidence="2">Uncharacterized protein</fullName>
    </submittedName>
</protein>
<feature type="region of interest" description="Disordered" evidence="1">
    <location>
        <begin position="1"/>
        <end position="49"/>
    </location>
</feature>